<dbReference type="Gene3D" id="3.30.565.10">
    <property type="entry name" value="Histidine kinase-like ATPase, C-terminal domain"/>
    <property type="match status" value="1"/>
</dbReference>
<dbReference type="SMART" id="SM00387">
    <property type="entry name" value="HATPase_c"/>
    <property type="match status" value="1"/>
</dbReference>
<evidence type="ECO:0000313" key="6">
    <source>
        <dbReference type="Proteomes" id="UP000031368"/>
    </source>
</evidence>
<proteinExistence type="predicted"/>
<dbReference type="InterPro" id="IPR003594">
    <property type="entry name" value="HATPase_dom"/>
</dbReference>
<keyword evidence="3" id="KW-0597">Phosphoprotein</keyword>
<name>A0A0B4X6Z1_9HYPH</name>
<dbReference type="Gene3D" id="1.10.287.130">
    <property type="match status" value="1"/>
</dbReference>
<dbReference type="CDD" id="cd00082">
    <property type="entry name" value="HisKA"/>
    <property type="match status" value="1"/>
</dbReference>
<evidence type="ECO:0000256" key="3">
    <source>
        <dbReference type="ARBA" id="ARBA00022553"/>
    </source>
</evidence>
<dbReference type="SMART" id="SM00388">
    <property type="entry name" value="HisKA"/>
    <property type="match status" value="1"/>
</dbReference>
<dbReference type="EMBL" id="CP006877">
    <property type="protein sequence ID" value="AJD42333.1"/>
    <property type="molecule type" value="Genomic_DNA"/>
</dbReference>
<dbReference type="PROSITE" id="PS50109">
    <property type="entry name" value="HIS_KIN"/>
    <property type="match status" value="1"/>
</dbReference>
<gene>
    <name evidence="5" type="ORF">RGR602_CH03016</name>
</gene>
<dbReference type="SUPFAM" id="SSF55781">
    <property type="entry name" value="GAF domain-like"/>
    <property type="match status" value="4"/>
</dbReference>
<dbReference type="PANTHER" id="PTHR43065:SF42">
    <property type="entry name" value="TWO-COMPONENT SENSOR PPRA"/>
    <property type="match status" value="1"/>
</dbReference>
<dbReference type="SUPFAM" id="SSF47384">
    <property type="entry name" value="Homodimeric domain of signal transducing histidine kinase"/>
    <property type="match status" value="1"/>
</dbReference>
<feature type="domain" description="Histidine kinase" evidence="4">
    <location>
        <begin position="758"/>
        <end position="1003"/>
    </location>
</feature>
<organism evidence="5 6">
    <name type="scientific">Rhizobium gallicum bv. gallicum R602sp</name>
    <dbReference type="NCBI Taxonomy" id="1041138"/>
    <lineage>
        <taxon>Bacteria</taxon>
        <taxon>Pseudomonadati</taxon>
        <taxon>Pseudomonadota</taxon>
        <taxon>Alphaproteobacteria</taxon>
        <taxon>Hyphomicrobiales</taxon>
        <taxon>Rhizobiaceae</taxon>
        <taxon>Rhizobium/Agrobacterium group</taxon>
        <taxon>Rhizobium</taxon>
    </lineage>
</organism>
<dbReference type="HOGENOM" id="CLU_297163_0_0_5"/>
<reference evidence="5 6" key="1">
    <citation type="submission" date="2013-11" db="EMBL/GenBank/DDBJ databases">
        <title>Complete genome sequence of Rhizobium gallicum bv. gallicum R602.</title>
        <authorList>
            <person name="Bustos P."/>
            <person name="Santamaria R.I."/>
            <person name="Lozano L."/>
            <person name="Acosta J.L."/>
            <person name="Ormeno-Orrillo E."/>
            <person name="Rogel M.A."/>
            <person name="Romero D."/>
            <person name="Cevallos M.A."/>
            <person name="Martinez-Romero E."/>
            <person name="Gonzalez V."/>
        </authorList>
    </citation>
    <scope>NUCLEOTIDE SEQUENCE [LARGE SCALE GENOMIC DNA]</scope>
    <source>
        <strain evidence="5 6">R602</strain>
    </source>
</reference>
<sequence>MSVSLSRRIELLERELGEVLEQQTATSEILRVISTSPNDVQPVFDAIAENAARLCGAEFCFVFRFDGELLHPVAYHGVSRDGIEAVRANFPQRPNRGNATGRAFISGAIAQIPDVFADPDYRMLSLATIMSYRSAIAVPLVRKGRPIGSIAVTRRAVGFFPERQVELLQTFADQAVIAIENVRLFEEAQAHNKEITEALEQQTATSEILRAISTSPTDVQPVFDTIALHAARLCSAQFCHVFRYDGELLHFVAYHRLEPEGVEAVRALFPAPPNRGSAAGRSILSRSVEQIADRLVDPEYQAHTTLGAQSANYRSLVAVPIIRNSSPIGTIVVARNRPGLFPDRQVELLNTFADQAGIAIENVRLFTDLELRNLQLKESLQQQTATADVLKVISRSAFDLQTVLDTLVESAVRLCEGYDAAIFLKEGDTLYLRAHHGPIPIDFVGWPVSPRWATGRAVLDRKPIHVPDLTAAPDEFPDGHSMAVRMGHRTILAAPLLRQEEAIGGLVIRRTEVRPFTEKQIDLLQTFADQAVIAIENVRLFDEVKARTAELTDALEQQTATADVLKVISRSAFDLQAVLDTLVTSAARLCEADMATMTRPMRDAHYPVASYGFSQEFGEYLRNLPLEPGRGTIVGRTLLEVRPVQIADVLDDPEYSMREGQRLGGFRTVLGVPLLREGSPIGVLALTRSTVRPFTEKQIELASTFADQAVIAIENVRLFQEVQARTEELSRSLKELRIAQDRLIQTEKLASLGQLTAGIAHEIKNPLNFVNNFSALSLEMIDELQQALDAATAEGAVRAEIDELTEVLRGNLGKIVQHGKRADSIVKNMLLHSRQGAGERRCADINVIVEESLNLAYHGARAEKQGFNITLEKSLDPTAGKVDLYPQEITRVLLNLISNGFYATSKRAASESRDSYEPMLAAVTRNLGESVEIIIRDNGLGIPPDVREKMFNPFFTTKPAGEGTGLGLSLSYDIIVKQHAGSIDVDTELGHYTEFRIRLPRIAAGIANPEGRS</sequence>
<dbReference type="AlphaFoldDB" id="A0A0B4X6Z1"/>
<dbReference type="Proteomes" id="UP000031368">
    <property type="component" value="Chromosome"/>
</dbReference>
<dbReference type="RefSeq" id="WP_223843946.1">
    <property type="nucleotide sequence ID" value="NZ_CP006877.1"/>
</dbReference>
<dbReference type="SUPFAM" id="SSF55874">
    <property type="entry name" value="ATPase domain of HSP90 chaperone/DNA topoisomerase II/histidine kinase"/>
    <property type="match status" value="1"/>
</dbReference>
<comment type="catalytic activity">
    <reaction evidence="1">
        <text>ATP + protein L-histidine = ADP + protein N-phospho-L-histidine.</text>
        <dbReference type="EC" id="2.7.13.3"/>
    </reaction>
</comment>
<dbReference type="InterPro" id="IPR036097">
    <property type="entry name" value="HisK_dim/P_sf"/>
</dbReference>
<keyword evidence="5" id="KW-0808">Transferase</keyword>
<dbReference type="Pfam" id="PF01590">
    <property type="entry name" value="GAF"/>
    <property type="match status" value="2"/>
</dbReference>
<dbReference type="InterPro" id="IPR003661">
    <property type="entry name" value="HisK_dim/P_dom"/>
</dbReference>
<dbReference type="InterPro" id="IPR029016">
    <property type="entry name" value="GAF-like_dom_sf"/>
</dbReference>
<dbReference type="GO" id="GO:0000155">
    <property type="term" value="F:phosphorelay sensor kinase activity"/>
    <property type="evidence" value="ECO:0007669"/>
    <property type="project" value="InterPro"/>
</dbReference>
<protein>
    <recommendedName>
        <fullName evidence="2">histidine kinase</fullName>
        <ecNumber evidence="2">2.7.13.3</ecNumber>
    </recommendedName>
</protein>
<dbReference type="KEGG" id="rga:RGR602_CH03016"/>
<dbReference type="InterPro" id="IPR005467">
    <property type="entry name" value="His_kinase_dom"/>
</dbReference>
<dbReference type="Pfam" id="PF02518">
    <property type="entry name" value="HATPase_c"/>
    <property type="match status" value="1"/>
</dbReference>
<dbReference type="Pfam" id="PF13185">
    <property type="entry name" value="GAF_2"/>
    <property type="match status" value="2"/>
</dbReference>
<accession>A0A0B4X6Z1</accession>
<keyword evidence="6" id="KW-1185">Reference proteome</keyword>
<evidence type="ECO:0000313" key="5">
    <source>
        <dbReference type="EMBL" id="AJD42333.1"/>
    </source>
</evidence>
<dbReference type="InterPro" id="IPR003018">
    <property type="entry name" value="GAF"/>
</dbReference>
<dbReference type="Pfam" id="PF00512">
    <property type="entry name" value="HisKA"/>
    <property type="match status" value="1"/>
</dbReference>
<dbReference type="SMART" id="SM00065">
    <property type="entry name" value="GAF"/>
    <property type="match status" value="4"/>
</dbReference>
<dbReference type="Gene3D" id="3.30.450.40">
    <property type="match status" value="4"/>
</dbReference>
<keyword evidence="5" id="KW-0418">Kinase</keyword>
<dbReference type="EC" id="2.7.13.3" evidence="2"/>
<evidence type="ECO:0000259" key="4">
    <source>
        <dbReference type="PROSITE" id="PS50109"/>
    </source>
</evidence>
<dbReference type="InterPro" id="IPR036890">
    <property type="entry name" value="HATPase_C_sf"/>
</dbReference>
<dbReference type="InterPro" id="IPR004358">
    <property type="entry name" value="Sig_transdc_His_kin-like_C"/>
</dbReference>
<evidence type="ECO:0000256" key="1">
    <source>
        <dbReference type="ARBA" id="ARBA00000085"/>
    </source>
</evidence>
<evidence type="ECO:0000256" key="2">
    <source>
        <dbReference type="ARBA" id="ARBA00012438"/>
    </source>
</evidence>
<dbReference type="PANTHER" id="PTHR43065">
    <property type="entry name" value="SENSOR HISTIDINE KINASE"/>
    <property type="match status" value="1"/>
</dbReference>
<dbReference type="PRINTS" id="PR00344">
    <property type="entry name" value="BCTRLSENSOR"/>
</dbReference>